<proteinExistence type="predicted"/>
<protein>
    <submittedName>
        <fullName evidence="1">Uncharacterized protein</fullName>
    </submittedName>
</protein>
<reference evidence="1" key="1">
    <citation type="submission" date="2021-12" db="EMBL/GenBank/DDBJ databases">
        <authorList>
            <person name="King R."/>
        </authorList>
    </citation>
    <scope>NUCLEOTIDE SEQUENCE</scope>
</reference>
<sequence length="151" mass="17234">MFRNKSIHPKLPMDPVSSLTRDNLHLTIAQVFKRNEKDHPQMSHEISVDVTTSNRVHYARGLSAHVMDLEELHNNAHTVHEQFCNGQFVLHKTRNRFSALAIDQAHKQNTVPIKADDGAIGLLQDPSMLNRWKLAGPHISTILQEYEDENS</sequence>
<evidence type="ECO:0000313" key="1">
    <source>
        <dbReference type="EMBL" id="CAH0389168.1"/>
    </source>
</evidence>
<dbReference type="AlphaFoldDB" id="A0A9P0ABR8"/>
<gene>
    <name evidence="1" type="ORF">BEMITA_LOCUS8027</name>
</gene>
<keyword evidence="2" id="KW-1185">Reference proteome</keyword>
<dbReference type="PANTHER" id="PTHR47018">
    <property type="entry name" value="CXC DOMAIN-CONTAINING PROTEIN-RELATED"/>
    <property type="match status" value="1"/>
</dbReference>
<accession>A0A9P0ABR8</accession>
<dbReference type="EMBL" id="OU963865">
    <property type="protein sequence ID" value="CAH0389168.1"/>
    <property type="molecule type" value="Genomic_DNA"/>
</dbReference>
<name>A0A9P0ABR8_BEMTA</name>
<dbReference type="Proteomes" id="UP001152759">
    <property type="component" value="Chromosome 4"/>
</dbReference>
<evidence type="ECO:0000313" key="2">
    <source>
        <dbReference type="Proteomes" id="UP001152759"/>
    </source>
</evidence>
<organism evidence="1 2">
    <name type="scientific">Bemisia tabaci</name>
    <name type="common">Sweetpotato whitefly</name>
    <name type="synonym">Aleurodes tabaci</name>
    <dbReference type="NCBI Taxonomy" id="7038"/>
    <lineage>
        <taxon>Eukaryota</taxon>
        <taxon>Metazoa</taxon>
        <taxon>Ecdysozoa</taxon>
        <taxon>Arthropoda</taxon>
        <taxon>Hexapoda</taxon>
        <taxon>Insecta</taxon>
        <taxon>Pterygota</taxon>
        <taxon>Neoptera</taxon>
        <taxon>Paraneoptera</taxon>
        <taxon>Hemiptera</taxon>
        <taxon>Sternorrhyncha</taxon>
        <taxon>Aleyrodoidea</taxon>
        <taxon>Aleyrodidae</taxon>
        <taxon>Aleyrodinae</taxon>
        <taxon>Bemisia</taxon>
    </lineage>
</organism>